<reference evidence="2" key="1">
    <citation type="journal article" date="2010" name="Nature">
        <title>The Amphimedon queenslandica genome and the evolution of animal complexity.</title>
        <authorList>
            <person name="Srivastava M."/>
            <person name="Simakov O."/>
            <person name="Chapman J."/>
            <person name="Fahey B."/>
            <person name="Gauthier M.E."/>
            <person name="Mitros T."/>
            <person name="Richards G.S."/>
            <person name="Conaco C."/>
            <person name="Dacre M."/>
            <person name="Hellsten U."/>
            <person name="Larroux C."/>
            <person name="Putnam N.H."/>
            <person name="Stanke M."/>
            <person name="Adamska M."/>
            <person name="Darling A."/>
            <person name="Degnan S.M."/>
            <person name="Oakley T.H."/>
            <person name="Plachetzki D.C."/>
            <person name="Zhai Y."/>
            <person name="Adamski M."/>
            <person name="Calcino A."/>
            <person name="Cummins S.F."/>
            <person name="Goodstein D.M."/>
            <person name="Harris C."/>
            <person name="Jackson D.J."/>
            <person name="Leys S.P."/>
            <person name="Shu S."/>
            <person name="Woodcroft B.J."/>
            <person name="Vervoort M."/>
            <person name="Kosik K.S."/>
            <person name="Manning G."/>
            <person name="Degnan B.M."/>
            <person name="Rokhsar D.S."/>
        </authorList>
    </citation>
    <scope>NUCLEOTIDE SEQUENCE [LARGE SCALE GENOMIC DNA]</scope>
</reference>
<dbReference type="EnsemblMetazoa" id="XM_019998615.1">
    <property type="protein sequence ID" value="XP_019854174.1"/>
    <property type="gene ID" value="LOC109583322"/>
</dbReference>
<evidence type="ECO:0000313" key="1">
    <source>
        <dbReference type="EnsemblMetazoa" id="XP_019854174.1"/>
    </source>
</evidence>
<accession>A0AAN0JB08</accession>
<name>A0AAN0JB08_AMPQE</name>
<reference evidence="1" key="2">
    <citation type="submission" date="2024-06" db="UniProtKB">
        <authorList>
            <consortium name="EnsemblMetazoa"/>
        </authorList>
    </citation>
    <scope>IDENTIFICATION</scope>
</reference>
<dbReference type="KEGG" id="aqu:109583322"/>
<dbReference type="AlphaFoldDB" id="A0AAN0JB08"/>
<dbReference type="RefSeq" id="XP_019854174.1">
    <property type="nucleotide sequence ID" value="XM_019998615.1"/>
</dbReference>
<proteinExistence type="predicted"/>
<sequence length="776" mass="86058">MPRYLALNYLELLNRERRHLLDRCLFPVPGQIESIDQYPHHGDLPSKYLFPWKPLVIEKGVAKRTLEEELDGLKFEGKHDPLEMYSTDEQQHNYSATGSEVDLFERAAADLIIKTEIENIRRVDGIEDFNYEPINIDHCDITGDPVLFLLEEPLDHSLVSPPILHTSLPSVGALLKRLRPILVQDPLVDKIGRKYEIRLENLTISLTITNPMTSQVESFTKEPLDEAEYSTHLIENPLTLHRPFSPKPITQYINEELQSLATTEGSEELEDKEGLIDIGDMCKDLTQSLTRDRGGGVPAVTDRFLLASSFGDSVGNGSCSSAGLCFEDLNNTGLGTEVSMFESQLLESPEILSALEVPDFLGTELIDLVVFDDDTLLNERLLSVSDERRLFNRLRTLDHTFDSIASKVLPCTDITVQLGDINNNLIDQSISTLQPIKLHGDLELSLPWDPVFYSSVSMRDAVNNTLTRSFHDTGGSDCTAIATDHNGQSVVSLGAMDIEKAGFDMDYIRWVNGFDATLMSLNQPPPTTNSTSIITNEVSITSTTRSLSHSLSLPPSLTSATTNVNISSGFDSFLLLRGMGDVGAALNDPINKAAPSSVSLLSSGERNQPTISDSCNIIEPDSDLILVKAKDRPVTRVEIQVSITGDYKRLLERLNSLTSPLLKQFLGVVRGVANKALLSDVPIDSLKFFMKQQEMNCHWNTTDNYVSSLVLFIIGSLIRELLNTSIQSAMDLFNGLCNKYRTLILSSHNHKPFLSNINIKWKTFEEGGQGFSGGPT</sequence>
<dbReference type="GeneID" id="109583322"/>
<keyword evidence="2" id="KW-1185">Reference proteome</keyword>
<protein>
    <submittedName>
        <fullName evidence="1">Uncharacterized protein</fullName>
    </submittedName>
</protein>
<evidence type="ECO:0000313" key="2">
    <source>
        <dbReference type="Proteomes" id="UP000007879"/>
    </source>
</evidence>
<dbReference type="Proteomes" id="UP000007879">
    <property type="component" value="Unassembled WGS sequence"/>
</dbReference>
<organism evidence="1 2">
    <name type="scientific">Amphimedon queenslandica</name>
    <name type="common">Sponge</name>
    <dbReference type="NCBI Taxonomy" id="400682"/>
    <lineage>
        <taxon>Eukaryota</taxon>
        <taxon>Metazoa</taxon>
        <taxon>Porifera</taxon>
        <taxon>Demospongiae</taxon>
        <taxon>Heteroscleromorpha</taxon>
        <taxon>Haplosclerida</taxon>
        <taxon>Niphatidae</taxon>
        <taxon>Amphimedon</taxon>
    </lineage>
</organism>